<evidence type="ECO:0000313" key="4">
    <source>
        <dbReference type="EMBL" id="GKV17921.1"/>
    </source>
</evidence>
<feature type="compositionally biased region" description="Polar residues" evidence="3">
    <location>
        <begin position="168"/>
        <end position="193"/>
    </location>
</feature>
<dbReference type="InterPro" id="IPR051992">
    <property type="entry name" value="OxStress_Response_Reg"/>
</dbReference>
<dbReference type="AlphaFoldDB" id="A0AAV5K4D3"/>
<keyword evidence="5" id="KW-1185">Reference proteome</keyword>
<evidence type="ECO:0000256" key="2">
    <source>
        <dbReference type="ARBA" id="ARBA00023242"/>
    </source>
</evidence>
<organism evidence="4 5">
    <name type="scientific">Rubroshorea leprosula</name>
    <dbReference type="NCBI Taxonomy" id="152421"/>
    <lineage>
        <taxon>Eukaryota</taxon>
        <taxon>Viridiplantae</taxon>
        <taxon>Streptophyta</taxon>
        <taxon>Embryophyta</taxon>
        <taxon>Tracheophyta</taxon>
        <taxon>Spermatophyta</taxon>
        <taxon>Magnoliopsida</taxon>
        <taxon>eudicotyledons</taxon>
        <taxon>Gunneridae</taxon>
        <taxon>Pentapetalae</taxon>
        <taxon>rosids</taxon>
        <taxon>malvids</taxon>
        <taxon>Malvales</taxon>
        <taxon>Dipterocarpaceae</taxon>
        <taxon>Rubroshorea</taxon>
    </lineage>
</organism>
<dbReference type="Proteomes" id="UP001054252">
    <property type="component" value="Unassembled WGS sequence"/>
</dbReference>
<feature type="compositionally biased region" description="Low complexity" evidence="3">
    <location>
        <begin position="52"/>
        <end position="63"/>
    </location>
</feature>
<feature type="region of interest" description="Disordered" evidence="3">
    <location>
        <begin position="35"/>
        <end position="87"/>
    </location>
</feature>
<comment type="subcellular location">
    <subcellularLocation>
        <location evidence="1">Nucleus</location>
    </subcellularLocation>
</comment>
<name>A0AAV5K4D3_9ROSI</name>
<gene>
    <name evidence="4" type="ORF">SLEP1_g28373</name>
</gene>
<evidence type="ECO:0000256" key="1">
    <source>
        <dbReference type="ARBA" id="ARBA00004123"/>
    </source>
</evidence>
<feature type="compositionally biased region" description="Basic and acidic residues" evidence="3">
    <location>
        <begin position="149"/>
        <end position="167"/>
    </location>
</feature>
<keyword evidence="2" id="KW-0539">Nucleus</keyword>
<dbReference type="PANTHER" id="PTHR33172:SF96">
    <property type="entry name" value="PROTEIN OXIDATIVE STRESS 3 LIKE 3"/>
    <property type="match status" value="1"/>
</dbReference>
<feature type="region of interest" description="Disordered" evidence="3">
    <location>
        <begin position="149"/>
        <end position="226"/>
    </location>
</feature>
<comment type="caution">
    <text evidence="4">The sequence shown here is derived from an EMBL/GenBank/DDBJ whole genome shotgun (WGS) entry which is preliminary data.</text>
</comment>
<dbReference type="EMBL" id="BPVZ01000049">
    <property type="protein sequence ID" value="GKV17921.1"/>
    <property type="molecule type" value="Genomic_DNA"/>
</dbReference>
<accession>A0AAV5K4D3</accession>
<evidence type="ECO:0000313" key="5">
    <source>
        <dbReference type="Proteomes" id="UP001054252"/>
    </source>
</evidence>
<dbReference type="GO" id="GO:0006950">
    <property type="term" value="P:response to stress"/>
    <property type="evidence" value="ECO:0007669"/>
    <property type="project" value="UniProtKB-ARBA"/>
</dbReference>
<dbReference type="GO" id="GO:0005634">
    <property type="term" value="C:nucleus"/>
    <property type="evidence" value="ECO:0007669"/>
    <property type="project" value="UniProtKB-SubCell"/>
</dbReference>
<evidence type="ECO:0000256" key="3">
    <source>
        <dbReference type="SAM" id="MobiDB-lite"/>
    </source>
</evidence>
<protein>
    <submittedName>
        <fullName evidence="4">Uncharacterized protein</fullName>
    </submittedName>
</protein>
<dbReference type="PANTHER" id="PTHR33172">
    <property type="entry name" value="OS08G0516900 PROTEIN"/>
    <property type="match status" value="1"/>
</dbReference>
<proteinExistence type="predicted"/>
<sequence length="257" mass="27652">MSIALQRNSSNSIQRSGFIHGMPCISVYGSSEEKGLNARARMPMERDEDSDSCSSSSIGRNSDASGGSSDCEDSLETEVQSSFKGPLDTLDDLEEVLPIRRGMSKFYSGKSKSFTSLADAATASSIEDFAKPENPYTRKRKNLLAHAVLLDKNHKYPPKDNGSEISKRQANYNRSTVTPGAASNDSGQSNSLSLPCALPPLHPQIRKSPNIISSSPPPQQKPPCRSFSLSDLQCVAAVTPNITGLAVRSGDKDNKLN</sequence>
<reference evidence="4 5" key="1">
    <citation type="journal article" date="2021" name="Commun. Biol.">
        <title>The genome of Shorea leprosula (Dipterocarpaceae) highlights the ecological relevance of drought in aseasonal tropical rainforests.</title>
        <authorList>
            <person name="Ng K.K.S."/>
            <person name="Kobayashi M.J."/>
            <person name="Fawcett J.A."/>
            <person name="Hatakeyama M."/>
            <person name="Paape T."/>
            <person name="Ng C.H."/>
            <person name="Ang C.C."/>
            <person name="Tnah L.H."/>
            <person name="Lee C.T."/>
            <person name="Nishiyama T."/>
            <person name="Sese J."/>
            <person name="O'Brien M.J."/>
            <person name="Copetti D."/>
            <person name="Mohd Noor M.I."/>
            <person name="Ong R.C."/>
            <person name="Putra M."/>
            <person name="Sireger I.Z."/>
            <person name="Indrioko S."/>
            <person name="Kosugi Y."/>
            <person name="Izuno A."/>
            <person name="Isagi Y."/>
            <person name="Lee S.L."/>
            <person name="Shimizu K.K."/>
        </authorList>
    </citation>
    <scope>NUCLEOTIDE SEQUENCE [LARGE SCALE GENOMIC DNA]</scope>
    <source>
        <strain evidence="4">214</strain>
    </source>
</reference>